<feature type="region of interest" description="Disordered" evidence="10">
    <location>
        <begin position="1"/>
        <end position="75"/>
    </location>
</feature>
<evidence type="ECO:0000313" key="12">
    <source>
        <dbReference type="EMBL" id="ROT35467.1"/>
    </source>
</evidence>
<organism evidence="12 13">
    <name type="scientific">Sodiomyces alkalinus (strain CBS 110278 / VKM F-3762 / F11)</name>
    <name type="common">Alkaliphilic filamentous fungus</name>
    <dbReference type="NCBI Taxonomy" id="1314773"/>
    <lineage>
        <taxon>Eukaryota</taxon>
        <taxon>Fungi</taxon>
        <taxon>Dikarya</taxon>
        <taxon>Ascomycota</taxon>
        <taxon>Pezizomycotina</taxon>
        <taxon>Sordariomycetes</taxon>
        <taxon>Hypocreomycetidae</taxon>
        <taxon>Glomerellales</taxon>
        <taxon>Plectosphaerellaceae</taxon>
        <taxon>Sodiomyces</taxon>
    </lineage>
</organism>
<feature type="compositionally biased region" description="Polar residues" evidence="10">
    <location>
        <begin position="66"/>
        <end position="75"/>
    </location>
</feature>
<dbReference type="STRING" id="1314773.A0A3N2PLS2"/>
<evidence type="ECO:0000313" key="13">
    <source>
        <dbReference type="Proteomes" id="UP000272025"/>
    </source>
</evidence>
<dbReference type="OrthoDB" id="205099at2759"/>
<dbReference type="Proteomes" id="UP000272025">
    <property type="component" value="Unassembled WGS sequence"/>
</dbReference>
<dbReference type="RefSeq" id="XP_028463273.1">
    <property type="nucleotide sequence ID" value="XM_028609563.1"/>
</dbReference>
<comment type="function">
    <text evidence="9">Component of the Mediator complex, a coactivator involved in the regulated transcription of nearly all RNA polymerase II-dependent genes. Mediator functions as a bridge to convey information from gene-specific regulatory proteins to the basal RNA polymerase II transcription machinery. Mediator is recruited to promoters by direct interactions with regulatory proteins and serves as a scaffold for the assembly of a functional preinitiation complex with RNA polymerase II and the general transcription factors.</text>
</comment>
<dbReference type="AlphaFoldDB" id="A0A3N2PLS2"/>
<dbReference type="Pfam" id="PF26204">
    <property type="entry name" value="Med14_fung"/>
    <property type="match status" value="1"/>
</dbReference>
<dbReference type="GeneID" id="39578041"/>
<evidence type="ECO:0000256" key="2">
    <source>
        <dbReference type="ARBA" id="ARBA00007813"/>
    </source>
</evidence>
<dbReference type="EMBL" id="ML119061">
    <property type="protein sequence ID" value="ROT35467.1"/>
    <property type="molecule type" value="Genomic_DNA"/>
</dbReference>
<comment type="subunit">
    <text evidence="9">Component of the Mediator complex.</text>
</comment>
<evidence type="ECO:0000259" key="11">
    <source>
        <dbReference type="Pfam" id="PF08638"/>
    </source>
</evidence>
<keyword evidence="7 9" id="KW-0539">Nucleus</keyword>
<dbReference type="GO" id="GO:0070847">
    <property type="term" value="C:core mediator complex"/>
    <property type="evidence" value="ECO:0007669"/>
    <property type="project" value="TreeGrafter"/>
</dbReference>
<feature type="domain" description="Mediator complex subunit MED14 N-terminal" evidence="11">
    <location>
        <begin position="93"/>
        <end position="305"/>
    </location>
</feature>
<protein>
    <recommendedName>
        <fullName evidence="3 9">Mediator of RNA polymerase II transcription subunit 14</fullName>
    </recommendedName>
    <alternativeName>
        <fullName evidence="8 9">Mediator complex subunit 14</fullName>
    </alternativeName>
</protein>
<evidence type="ECO:0000256" key="5">
    <source>
        <dbReference type="ARBA" id="ARBA00023159"/>
    </source>
</evidence>
<dbReference type="InterPro" id="IPR013947">
    <property type="entry name" value="Mediator_Med14"/>
</dbReference>
<feature type="region of interest" description="Disordered" evidence="10">
    <location>
        <begin position="1059"/>
        <end position="1103"/>
    </location>
</feature>
<evidence type="ECO:0000256" key="1">
    <source>
        <dbReference type="ARBA" id="ARBA00004123"/>
    </source>
</evidence>
<keyword evidence="13" id="KW-1185">Reference proteome</keyword>
<feature type="compositionally biased region" description="Basic and acidic residues" evidence="10">
    <location>
        <begin position="9"/>
        <end position="19"/>
    </location>
</feature>
<comment type="similarity">
    <text evidence="2 9">Belongs to the Mediator complex subunit 14 family.</text>
</comment>
<comment type="subcellular location">
    <subcellularLocation>
        <location evidence="1 9">Nucleus</location>
    </subcellularLocation>
</comment>
<proteinExistence type="inferred from homology"/>
<evidence type="ECO:0000256" key="9">
    <source>
        <dbReference type="RuleBase" id="RU365082"/>
    </source>
</evidence>
<name>A0A3N2PLS2_SODAK</name>
<evidence type="ECO:0000256" key="8">
    <source>
        <dbReference type="ARBA" id="ARBA00032007"/>
    </source>
</evidence>
<keyword evidence="4 9" id="KW-0805">Transcription regulation</keyword>
<evidence type="ECO:0000256" key="6">
    <source>
        <dbReference type="ARBA" id="ARBA00023163"/>
    </source>
</evidence>
<keyword evidence="6 9" id="KW-0804">Transcription</keyword>
<gene>
    <name evidence="12" type="ORF">SODALDRAFT_320791</name>
</gene>
<keyword evidence="5 9" id="KW-0010">Activator</keyword>
<accession>A0A3N2PLS2</accession>
<dbReference type="Pfam" id="PF08638">
    <property type="entry name" value="Med14"/>
    <property type="match status" value="1"/>
</dbReference>
<feature type="compositionally biased region" description="Polar residues" evidence="10">
    <location>
        <begin position="43"/>
        <end position="57"/>
    </location>
</feature>
<dbReference type="GO" id="GO:0016592">
    <property type="term" value="C:mediator complex"/>
    <property type="evidence" value="ECO:0007669"/>
    <property type="project" value="UniProtKB-UniRule"/>
</dbReference>
<evidence type="ECO:0000256" key="3">
    <source>
        <dbReference type="ARBA" id="ARBA00019619"/>
    </source>
</evidence>
<dbReference type="PANTHER" id="PTHR12809:SF2">
    <property type="entry name" value="MEDIATOR OF RNA POLYMERASE II TRANSCRIPTION SUBUNIT 14"/>
    <property type="match status" value="1"/>
</dbReference>
<dbReference type="InterPro" id="IPR055122">
    <property type="entry name" value="Med14_N"/>
</dbReference>
<evidence type="ECO:0000256" key="10">
    <source>
        <dbReference type="SAM" id="MobiDB-lite"/>
    </source>
</evidence>
<reference evidence="12 13" key="1">
    <citation type="journal article" date="2018" name="Mol. Ecol.">
        <title>The obligate alkalophilic soda-lake fungus Sodiomyces alkalinus has shifted to a protein diet.</title>
        <authorList>
            <person name="Grum-Grzhimaylo A.A."/>
            <person name="Falkoski D.L."/>
            <person name="van den Heuvel J."/>
            <person name="Valero-Jimenez C.A."/>
            <person name="Min B."/>
            <person name="Choi I.G."/>
            <person name="Lipzen A."/>
            <person name="Daum C.G."/>
            <person name="Aanen D.K."/>
            <person name="Tsang A."/>
            <person name="Henrissat B."/>
            <person name="Bilanenko E.N."/>
            <person name="de Vries R.P."/>
            <person name="van Kan J.A.L."/>
            <person name="Grigoriev I.V."/>
            <person name="Debets A.J.M."/>
        </authorList>
    </citation>
    <scope>NUCLEOTIDE SEQUENCE [LARGE SCALE GENOMIC DNA]</scope>
    <source>
        <strain evidence="12 13">F11</strain>
    </source>
</reference>
<evidence type="ECO:0000256" key="4">
    <source>
        <dbReference type="ARBA" id="ARBA00023015"/>
    </source>
</evidence>
<dbReference type="PANTHER" id="PTHR12809">
    <property type="entry name" value="MEDIATOR COMPLEX SUBUNIT"/>
    <property type="match status" value="1"/>
</dbReference>
<evidence type="ECO:0000256" key="7">
    <source>
        <dbReference type="ARBA" id="ARBA00023242"/>
    </source>
</evidence>
<feature type="compositionally biased region" description="Polar residues" evidence="10">
    <location>
        <begin position="1064"/>
        <end position="1103"/>
    </location>
</feature>
<dbReference type="GO" id="GO:0003712">
    <property type="term" value="F:transcription coregulator activity"/>
    <property type="evidence" value="ECO:0007669"/>
    <property type="project" value="UniProtKB-UniRule"/>
</dbReference>
<sequence length="1125" mass="125316">MENGAHNGGRSDHDRDHKANGRLSGGRESSNPPTDKGKAVDSASGSTLNGAKDGSTQPPKPKGNSDGLQGTVASNRSRMNDLPDEIVHITQGFIPLSTILVRLAQSTHDDLQKAIMDAASVKWMPVTMNGNAANGSDLPDDTSEGNRKRKTTLLKFAQDAHTKWVKALVITDWSRKAATVSKLIDLKAHLDGKRMLFDMTLNQLIELKLSLNQAKLPSPDLKTALQILTTGEAPWIPEPGYIPPPALTPEEQLKWVEELNTLLSLRLNLEDYDKIPPQFKDYTIESGRVTFKVRGEFEVDLTIADEDFEKQFWFIDFRFDFSPSSEKLSDGLMTYLEAQVNDILGKDGLQGCYQFLHEFVLTHKVNELKRQAIELVRSSWAVHLKIEPLNRALALQYWTNRLPPHAPKSWVMVAVQSGKRKKNGELDPKYPSRLVARWYRDNQEVSDIELRLNMEVISAEELLKSAIANHVEHILSTIHEKLITAPRFVKHETFMRLKVSPTEPLESTLEVQLGGSHKVTLMIEPVTGLVALQPHTRYALQGENRLNHGVKDVAKDGVNVLENIRWGFVMDEINRRGRSAGWTLAKSPIGNEDVKRLIKARDGYHALFFQRQGLGPDWFVMLSMSLSGDEWVLVRVNRAAPVGSIRTSINLNFSKEQPSLDDAFWDTLTVYITGIISHAVELEGARDMGVRYLPSEDKRKSLPAQIKIPVILFNVADVLDPPRRISKRMNNGADTPCETNILPWAADTVEMHFRGVRRDLEDATRLGATVDAILHVKDKSKFQQLRGRIDRSVFFYPRAGQFLIRMRGSAGQPILQTLAGHIRSIDRLVKFINAIRFARTPVKCKDVSLHRIKFAYKDVVAPGQDGEPREWTAILDMARGARVRLVLEDGNPHTRILDLLTRMANNPNGIVVMIPFLADILPVLSAFDAMETRWEEVTSSGQGQVEIFARAADWHSVRYTITNGPDPSQGPRQIFIDLRTKGREGETFWFVSSRRRSTAPSSASDEEVSKILRPVWDSRGEGWRGLSTGAAARLGTGVMELLLALDDAVRAHAIGAAASGDGASTTGLPTQVSQTFSSQGSGTATQQTSPNASQTQPRQNQLFQRRKHVAANKSGGKNAPVMVLD</sequence>
<dbReference type="GO" id="GO:0006357">
    <property type="term" value="P:regulation of transcription by RNA polymerase II"/>
    <property type="evidence" value="ECO:0007669"/>
    <property type="project" value="InterPro"/>
</dbReference>